<dbReference type="Gene3D" id="3.10.560.10">
    <property type="entry name" value="Outer membrane lipoprotein wza domain like"/>
    <property type="match status" value="2"/>
</dbReference>
<dbReference type="AlphaFoldDB" id="A0A1H9CMD7"/>
<evidence type="ECO:0000256" key="4">
    <source>
        <dbReference type="ARBA" id="ARBA00022452"/>
    </source>
</evidence>
<comment type="similarity">
    <text evidence="2">Belongs to the BexD/CtrA/VexA family.</text>
</comment>
<keyword evidence="4" id="KW-1134">Transmembrane beta strand</keyword>
<dbReference type="InterPro" id="IPR049712">
    <property type="entry name" value="Poly_export"/>
</dbReference>
<dbReference type="Gene3D" id="3.30.1950.10">
    <property type="entry name" value="wza like domain"/>
    <property type="match status" value="1"/>
</dbReference>
<dbReference type="RefSeq" id="WP_093282676.1">
    <property type="nucleotide sequence ID" value="NZ_FOFS01000003.1"/>
</dbReference>
<keyword evidence="12" id="KW-0564">Palmitate</keyword>
<evidence type="ECO:0000259" key="17">
    <source>
        <dbReference type="Pfam" id="PF22461"/>
    </source>
</evidence>
<keyword evidence="19" id="KW-1185">Reference proteome</keyword>
<evidence type="ECO:0000256" key="2">
    <source>
        <dbReference type="ARBA" id="ARBA00009450"/>
    </source>
</evidence>
<proteinExistence type="inferred from homology"/>
<accession>A0A1H9CMD7</accession>
<comment type="subcellular location">
    <subcellularLocation>
        <location evidence="1">Cell outer membrane</location>
        <topology evidence="1">Multi-pass membrane protein</topology>
    </subcellularLocation>
</comment>
<evidence type="ECO:0000259" key="16">
    <source>
        <dbReference type="Pfam" id="PF02563"/>
    </source>
</evidence>
<dbReference type="InterPro" id="IPR054765">
    <property type="entry name" value="SLBB_dom"/>
</dbReference>
<feature type="signal peptide" evidence="15">
    <location>
        <begin position="1"/>
        <end position="33"/>
    </location>
</feature>
<keyword evidence="8" id="KW-0625">Polysaccharide transport</keyword>
<protein>
    <submittedName>
        <fullName evidence="18">Polysaccharide export outer membrane protein</fullName>
    </submittedName>
</protein>
<evidence type="ECO:0000256" key="10">
    <source>
        <dbReference type="ARBA" id="ARBA00023114"/>
    </source>
</evidence>
<organism evidence="18 19">
    <name type="scientific">Solimonas aquatica</name>
    <dbReference type="NCBI Taxonomy" id="489703"/>
    <lineage>
        <taxon>Bacteria</taxon>
        <taxon>Pseudomonadati</taxon>
        <taxon>Pseudomonadota</taxon>
        <taxon>Gammaproteobacteria</taxon>
        <taxon>Nevskiales</taxon>
        <taxon>Nevskiaceae</taxon>
        <taxon>Solimonas</taxon>
    </lineage>
</organism>
<keyword evidence="13" id="KW-0998">Cell outer membrane</keyword>
<dbReference type="InterPro" id="IPR003715">
    <property type="entry name" value="Poly_export_N"/>
</dbReference>
<dbReference type="Proteomes" id="UP000199233">
    <property type="component" value="Unassembled WGS sequence"/>
</dbReference>
<keyword evidence="7 15" id="KW-0732">Signal</keyword>
<evidence type="ECO:0000313" key="19">
    <source>
        <dbReference type="Proteomes" id="UP000199233"/>
    </source>
</evidence>
<keyword evidence="9" id="KW-0406">Ion transport</keyword>
<evidence type="ECO:0000256" key="6">
    <source>
        <dbReference type="ARBA" id="ARBA00022692"/>
    </source>
</evidence>
<dbReference type="OrthoDB" id="9808948at2"/>
<dbReference type="Pfam" id="PF02563">
    <property type="entry name" value="Poly_export"/>
    <property type="match status" value="1"/>
</dbReference>
<keyword evidence="6" id="KW-0812">Transmembrane</keyword>
<keyword evidence="14" id="KW-0449">Lipoprotein</keyword>
<dbReference type="GO" id="GO:0009279">
    <property type="term" value="C:cell outer membrane"/>
    <property type="evidence" value="ECO:0007669"/>
    <property type="project" value="UniProtKB-SubCell"/>
</dbReference>
<evidence type="ECO:0000256" key="13">
    <source>
        <dbReference type="ARBA" id="ARBA00023237"/>
    </source>
</evidence>
<keyword evidence="11" id="KW-0472">Membrane</keyword>
<keyword evidence="10" id="KW-0626">Porin</keyword>
<dbReference type="PANTHER" id="PTHR33619">
    <property type="entry name" value="POLYSACCHARIDE EXPORT PROTEIN GFCE-RELATED"/>
    <property type="match status" value="1"/>
</dbReference>
<evidence type="ECO:0000256" key="7">
    <source>
        <dbReference type="ARBA" id="ARBA00022729"/>
    </source>
</evidence>
<evidence type="ECO:0000256" key="9">
    <source>
        <dbReference type="ARBA" id="ARBA00023065"/>
    </source>
</evidence>
<evidence type="ECO:0000256" key="11">
    <source>
        <dbReference type="ARBA" id="ARBA00023136"/>
    </source>
</evidence>
<keyword evidence="5" id="KW-0762">Sugar transport</keyword>
<keyword evidence="3" id="KW-0813">Transport</keyword>
<dbReference type="GO" id="GO:0015288">
    <property type="term" value="F:porin activity"/>
    <property type="evidence" value="ECO:0007669"/>
    <property type="project" value="UniProtKB-KW"/>
</dbReference>
<feature type="chain" id="PRO_5011669172" evidence="15">
    <location>
        <begin position="34"/>
        <end position="398"/>
    </location>
</feature>
<evidence type="ECO:0000313" key="18">
    <source>
        <dbReference type="EMBL" id="SEQ01768.1"/>
    </source>
</evidence>
<feature type="domain" description="SLBB" evidence="17">
    <location>
        <begin position="274"/>
        <end position="364"/>
    </location>
</feature>
<dbReference type="GO" id="GO:0006811">
    <property type="term" value="P:monoatomic ion transport"/>
    <property type="evidence" value="ECO:0007669"/>
    <property type="project" value="UniProtKB-KW"/>
</dbReference>
<dbReference type="GO" id="GO:0015159">
    <property type="term" value="F:polysaccharide transmembrane transporter activity"/>
    <property type="evidence" value="ECO:0007669"/>
    <property type="project" value="InterPro"/>
</dbReference>
<evidence type="ECO:0000256" key="1">
    <source>
        <dbReference type="ARBA" id="ARBA00004571"/>
    </source>
</evidence>
<evidence type="ECO:0000256" key="12">
    <source>
        <dbReference type="ARBA" id="ARBA00023139"/>
    </source>
</evidence>
<evidence type="ECO:0000256" key="3">
    <source>
        <dbReference type="ARBA" id="ARBA00022448"/>
    </source>
</evidence>
<feature type="domain" description="Polysaccharide export protein N-terminal" evidence="16">
    <location>
        <begin position="82"/>
        <end position="177"/>
    </location>
</feature>
<dbReference type="EMBL" id="FOFS01000003">
    <property type="protein sequence ID" value="SEQ01768.1"/>
    <property type="molecule type" value="Genomic_DNA"/>
</dbReference>
<name>A0A1H9CMD7_9GAMM</name>
<dbReference type="Pfam" id="PF22461">
    <property type="entry name" value="SLBB_2"/>
    <property type="match status" value="1"/>
</dbReference>
<evidence type="ECO:0000256" key="5">
    <source>
        <dbReference type="ARBA" id="ARBA00022597"/>
    </source>
</evidence>
<evidence type="ECO:0000256" key="14">
    <source>
        <dbReference type="ARBA" id="ARBA00023288"/>
    </source>
</evidence>
<evidence type="ECO:0000256" key="8">
    <source>
        <dbReference type="ARBA" id="ARBA00023047"/>
    </source>
</evidence>
<reference evidence="18 19" key="1">
    <citation type="submission" date="2016-10" db="EMBL/GenBank/DDBJ databases">
        <authorList>
            <person name="de Groot N.N."/>
        </authorList>
    </citation>
    <scope>NUCLEOTIDE SEQUENCE [LARGE SCALE GENOMIC DNA]</scope>
    <source>
        <strain evidence="18 19">DSM 25927</strain>
    </source>
</reference>
<dbReference type="GO" id="GO:0046930">
    <property type="term" value="C:pore complex"/>
    <property type="evidence" value="ECO:0007669"/>
    <property type="project" value="UniProtKB-KW"/>
</dbReference>
<dbReference type="PANTHER" id="PTHR33619:SF3">
    <property type="entry name" value="POLYSACCHARIDE EXPORT PROTEIN GFCE-RELATED"/>
    <property type="match status" value="1"/>
</dbReference>
<gene>
    <name evidence="18" type="ORF">SAMN04488038_10388</name>
</gene>
<dbReference type="STRING" id="489703.SAMN04488038_10388"/>
<evidence type="ECO:0000256" key="15">
    <source>
        <dbReference type="SAM" id="SignalP"/>
    </source>
</evidence>
<sequence>MHTIHALLTPRSALLWPALGCALLSACASLPSAGPRTAEIRAEAQTEGPRPFELVDLSPDTVAALARRQRASLMLAFGDSAAMPALSIGPGDGLSLTIWEAGSDPLFSAANVGLAATASGSARAVSIAEQIVGGDGSISVPFAGRVRVAGLNAAQAQEAIERALAGKAQKPQVIVNLSRNVSSAVTVIGEAAGGTRIPLSAHGERLLEVLAAAGGARAPSYETQIELTRAGKTVAVPLEQVLSDAQENITMQAGDLLVVTRRPETFTAFGATGRNTLINFEARQLNLIEAVAKAGGLQDQRADPRGIFLFRYEPRELAARLGAQPEALHEAQTVPVVYRLDLTKAGAYFLGQNFALQDRDMLYVANAPATELEKFLQLIGLVSQPVVSGVLVENATHN</sequence>